<proteinExistence type="predicted"/>
<reference evidence="1" key="1">
    <citation type="journal article" date="2018" name="Genome Biol.">
        <title>SKESA: strategic k-mer extension for scrupulous assemblies.</title>
        <authorList>
            <person name="Souvorov A."/>
            <person name="Agarwala R."/>
            <person name="Lipman D.J."/>
        </authorList>
    </citation>
    <scope>NUCLEOTIDE SEQUENCE</scope>
    <source>
        <strain evidence="1">973-77</strain>
    </source>
</reference>
<dbReference type="RefSeq" id="WP_139821411.1">
    <property type="nucleotide sequence ID" value="NZ_MXNZ01000050.1"/>
</dbReference>
<name>A0A701YW05_SALER</name>
<dbReference type="EMBL" id="DAAMGL010000006">
    <property type="protein sequence ID" value="HAC6565550.1"/>
    <property type="molecule type" value="Genomic_DNA"/>
</dbReference>
<dbReference type="AlphaFoldDB" id="A0A701YW05"/>
<organism evidence="1">
    <name type="scientific">Salmonella enterica</name>
    <name type="common">Salmonella choleraesuis</name>
    <dbReference type="NCBI Taxonomy" id="28901"/>
    <lineage>
        <taxon>Bacteria</taxon>
        <taxon>Pseudomonadati</taxon>
        <taxon>Pseudomonadota</taxon>
        <taxon>Gammaproteobacteria</taxon>
        <taxon>Enterobacterales</taxon>
        <taxon>Enterobacteriaceae</taxon>
        <taxon>Salmonella</taxon>
    </lineage>
</organism>
<sequence>MMKKKQAIEIKKYSLDAISELSKILSIQRESVSEEEYERLKKGVGIAIGDIQINLLDVIYSQYPDIDDLK</sequence>
<reference evidence="1" key="2">
    <citation type="submission" date="2018-07" db="EMBL/GenBank/DDBJ databases">
        <authorList>
            <consortium name="NCBI Pathogen Detection Project"/>
        </authorList>
    </citation>
    <scope>NUCLEOTIDE SEQUENCE</scope>
    <source>
        <strain evidence="1">973-77</strain>
    </source>
</reference>
<protein>
    <submittedName>
        <fullName evidence="1">Uncharacterized protein</fullName>
    </submittedName>
</protein>
<gene>
    <name evidence="1" type="ORF">G0B48_10185</name>
</gene>
<evidence type="ECO:0000313" key="1">
    <source>
        <dbReference type="EMBL" id="HAC6565550.1"/>
    </source>
</evidence>
<accession>A0A701YW05</accession>
<comment type="caution">
    <text evidence="1">The sequence shown here is derived from an EMBL/GenBank/DDBJ whole genome shotgun (WGS) entry which is preliminary data.</text>
</comment>